<evidence type="ECO:0000313" key="1">
    <source>
        <dbReference type="EMBL" id="CAD9231258.1"/>
    </source>
</evidence>
<accession>A0A7S1TBU2</accession>
<dbReference type="Pfam" id="PF11152">
    <property type="entry name" value="CCB2_CCB4"/>
    <property type="match status" value="1"/>
</dbReference>
<dbReference type="EMBL" id="HBGH01006243">
    <property type="protein sequence ID" value="CAD9231258.1"/>
    <property type="molecule type" value="Transcribed_RNA"/>
</dbReference>
<gene>
    <name evidence="1" type="ORF">CCAE0312_LOCUS3314</name>
</gene>
<name>A0A7S1TBU2_9RHOD</name>
<dbReference type="PANTHER" id="PTHR34943:SF2">
    <property type="entry name" value="PROTEIN COFACTOR ASSEMBLY OF COMPLEX C SUBUNIT B CCB4, CHLOROPLASTIC"/>
    <property type="match status" value="1"/>
</dbReference>
<organism evidence="1">
    <name type="scientific">Compsopogon caeruleus</name>
    <dbReference type="NCBI Taxonomy" id="31354"/>
    <lineage>
        <taxon>Eukaryota</taxon>
        <taxon>Rhodophyta</taxon>
        <taxon>Compsopogonophyceae</taxon>
        <taxon>Compsopogonales</taxon>
        <taxon>Compsopogonaceae</taxon>
        <taxon>Compsopogon</taxon>
    </lineage>
</organism>
<proteinExistence type="predicted"/>
<sequence length="179" mass="19381">MVVGQGRADLLAVGAAAVLVLLEVAARGVTLAREADVVELDGVEVNEGDDKEVARWAEMLLGIAQVRSVVVWRDGEGVLVRKGKGSEASSEAWMRGDREQGTVVDIALRTGRRAYLADLAMAPARVEFEFLPARTQAVVVWPVDPRTAVILGTNRARCFQGVDFGWLQAIIDQIQSSLR</sequence>
<dbReference type="InterPro" id="IPR044705">
    <property type="entry name" value="CCB4"/>
</dbReference>
<dbReference type="GO" id="GO:0009507">
    <property type="term" value="C:chloroplast"/>
    <property type="evidence" value="ECO:0007669"/>
    <property type="project" value="TreeGrafter"/>
</dbReference>
<protein>
    <submittedName>
        <fullName evidence="1">Uncharacterized protein</fullName>
    </submittedName>
</protein>
<dbReference type="InterPro" id="IPR021325">
    <property type="entry name" value="CCB2/CCB4"/>
</dbReference>
<dbReference type="AlphaFoldDB" id="A0A7S1TBU2"/>
<dbReference type="PANTHER" id="PTHR34943">
    <property type="match status" value="1"/>
</dbReference>
<reference evidence="1" key="1">
    <citation type="submission" date="2021-01" db="EMBL/GenBank/DDBJ databases">
        <authorList>
            <person name="Corre E."/>
            <person name="Pelletier E."/>
            <person name="Niang G."/>
            <person name="Scheremetjew M."/>
            <person name="Finn R."/>
            <person name="Kale V."/>
            <person name="Holt S."/>
            <person name="Cochrane G."/>
            <person name="Meng A."/>
            <person name="Brown T."/>
            <person name="Cohen L."/>
        </authorList>
    </citation>
    <scope>NUCLEOTIDE SEQUENCE</scope>
    <source>
        <strain evidence="1">SAG 36.94</strain>
    </source>
</reference>
<dbReference type="GO" id="GO:0010190">
    <property type="term" value="P:cytochrome b6f complex assembly"/>
    <property type="evidence" value="ECO:0007669"/>
    <property type="project" value="TreeGrafter"/>
</dbReference>